<evidence type="ECO:0000256" key="1">
    <source>
        <dbReference type="SAM" id="MobiDB-lite"/>
    </source>
</evidence>
<name>A0A7Y9I394_9ACTN</name>
<sequence>MAPKRRERVAPPPGPDEWEVRYGTNEAARGWEDVCAQATGNALRAWQVLRSHPRPSRPDHRQHRLKGALGTKDGLEVWQLEVTGGGRLWYRIDDGRQTVWLDVATLGHPKETD</sequence>
<evidence type="ECO:0000313" key="2">
    <source>
        <dbReference type="EMBL" id="NYE69429.1"/>
    </source>
</evidence>
<keyword evidence="3" id="KW-1185">Reference proteome</keyword>
<protein>
    <recommendedName>
        <fullName evidence="4">Type II toxin-antitoxin system RelE/ParE family toxin</fullName>
    </recommendedName>
</protein>
<organism evidence="2 3">
    <name type="scientific">Microlunatus parietis</name>
    <dbReference type="NCBI Taxonomy" id="682979"/>
    <lineage>
        <taxon>Bacteria</taxon>
        <taxon>Bacillati</taxon>
        <taxon>Actinomycetota</taxon>
        <taxon>Actinomycetes</taxon>
        <taxon>Propionibacteriales</taxon>
        <taxon>Propionibacteriaceae</taxon>
        <taxon>Microlunatus</taxon>
    </lineage>
</organism>
<accession>A0A7Y9I394</accession>
<gene>
    <name evidence="2" type="ORF">BKA15_000758</name>
</gene>
<dbReference type="Proteomes" id="UP000569914">
    <property type="component" value="Unassembled WGS sequence"/>
</dbReference>
<dbReference type="AlphaFoldDB" id="A0A7Y9I394"/>
<feature type="region of interest" description="Disordered" evidence="1">
    <location>
        <begin position="1"/>
        <end position="20"/>
    </location>
</feature>
<comment type="caution">
    <text evidence="2">The sequence shown here is derived from an EMBL/GenBank/DDBJ whole genome shotgun (WGS) entry which is preliminary data.</text>
</comment>
<evidence type="ECO:0000313" key="3">
    <source>
        <dbReference type="Proteomes" id="UP000569914"/>
    </source>
</evidence>
<proteinExistence type="predicted"/>
<reference evidence="2 3" key="1">
    <citation type="submission" date="2020-07" db="EMBL/GenBank/DDBJ databases">
        <title>Sequencing the genomes of 1000 actinobacteria strains.</title>
        <authorList>
            <person name="Klenk H.-P."/>
        </authorList>
    </citation>
    <scope>NUCLEOTIDE SEQUENCE [LARGE SCALE GENOMIC DNA]</scope>
    <source>
        <strain evidence="2 3">DSM 22083</strain>
    </source>
</reference>
<evidence type="ECO:0008006" key="4">
    <source>
        <dbReference type="Google" id="ProtNLM"/>
    </source>
</evidence>
<dbReference type="EMBL" id="JACCBU010000001">
    <property type="protein sequence ID" value="NYE69429.1"/>
    <property type="molecule type" value="Genomic_DNA"/>
</dbReference>